<comment type="caution">
    <text evidence="2">The sequence shown here is derived from an EMBL/GenBank/DDBJ whole genome shotgun (WGS) entry which is preliminary data.</text>
</comment>
<evidence type="ECO:0000313" key="3">
    <source>
        <dbReference type="Proteomes" id="UP000292881"/>
    </source>
</evidence>
<sequence length="382" mass="39274">MSTALRLTQQEVDPIGGVAAAPLVLTGSILGVVTSIALTAWHWDEVGSVVAAVAGILLVAAAGAVATVSALPSRAPFTVDRLWFVVALAVGGAIAEYVSTVGADRYLYDNYGPLVVGILILSLAPFSTWISLLAAGAVAAAVLAILAVGSSGASATQANAAALVAVNSVAVLALSAAGAAYSATIVRESLAWQREANAIALERDGGVRAGIVRSVQQGRVSVLSREVLPFLAGVMNAERISVADADRARELAEMLRRALKAGIESTWLDDLASSIGAARRIPVAVDDPGATAARLRSDQRPPLTALLSWLSSAERSDAIRIEVAAEGGGAIVRVEALVAAAGGSAPARREVERFLAVARAVGVRGDLEMTRENVRVEFRYDA</sequence>
<feature type="transmembrane region" description="Helical" evidence="1">
    <location>
        <begin position="49"/>
        <end position="70"/>
    </location>
</feature>
<dbReference type="Proteomes" id="UP000292881">
    <property type="component" value="Unassembled WGS sequence"/>
</dbReference>
<gene>
    <name evidence="2" type="ORF">ESO86_02985</name>
</gene>
<feature type="transmembrane region" description="Helical" evidence="1">
    <location>
        <begin position="82"/>
        <end position="103"/>
    </location>
</feature>
<proteinExistence type="predicted"/>
<keyword evidence="3" id="KW-1185">Reference proteome</keyword>
<dbReference type="RefSeq" id="WP_129233410.1">
    <property type="nucleotide sequence ID" value="NZ_SDPL01000025.1"/>
</dbReference>
<dbReference type="AlphaFoldDB" id="A0A4Q2JTZ0"/>
<evidence type="ECO:0000256" key="1">
    <source>
        <dbReference type="SAM" id="Phobius"/>
    </source>
</evidence>
<dbReference type="EMBL" id="SDPL01000025">
    <property type="protein sequence ID" value="RXZ50229.1"/>
    <property type="molecule type" value="Genomic_DNA"/>
</dbReference>
<feature type="transmembrane region" description="Helical" evidence="1">
    <location>
        <begin position="115"/>
        <end position="148"/>
    </location>
</feature>
<feature type="transmembrane region" description="Helical" evidence="1">
    <location>
        <begin position="160"/>
        <end position="181"/>
    </location>
</feature>
<feature type="transmembrane region" description="Helical" evidence="1">
    <location>
        <begin position="20"/>
        <end position="43"/>
    </location>
</feature>
<evidence type="ECO:0000313" key="2">
    <source>
        <dbReference type="EMBL" id="RXZ50229.1"/>
    </source>
</evidence>
<keyword evidence="1" id="KW-1133">Transmembrane helix</keyword>
<protein>
    <submittedName>
        <fullName evidence="2">Uncharacterized protein</fullName>
    </submittedName>
</protein>
<accession>A0A4Q2JTZ0</accession>
<organism evidence="2 3">
    <name type="scientific">Agromyces binzhouensis</name>
    <dbReference type="NCBI Taxonomy" id="1817495"/>
    <lineage>
        <taxon>Bacteria</taxon>
        <taxon>Bacillati</taxon>
        <taxon>Actinomycetota</taxon>
        <taxon>Actinomycetes</taxon>
        <taxon>Micrococcales</taxon>
        <taxon>Microbacteriaceae</taxon>
        <taxon>Agromyces</taxon>
    </lineage>
</organism>
<dbReference type="OrthoDB" id="5124052at2"/>
<keyword evidence="1" id="KW-0812">Transmembrane</keyword>
<keyword evidence="1" id="KW-0472">Membrane</keyword>
<reference evidence="2 3" key="1">
    <citation type="submission" date="2019-01" db="EMBL/GenBank/DDBJ databases">
        <authorList>
            <person name="Li J."/>
        </authorList>
    </citation>
    <scope>NUCLEOTIDE SEQUENCE [LARGE SCALE GENOMIC DNA]</scope>
    <source>
        <strain evidence="2 3">CGMCC 4.7180</strain>
    </source>
</reference>
<name>A0A4Q2JTZ0_9MICO</name>